<evidence type="ECO:0000256" key="8">
    <source>
        <dbReference type="SAM" id="MobiDB-lite"/>
    </source>
</evidence>
<feature type="transmembrane region" description="Helical" evidence="9">
    <location>
        <begin position="187"/>
        <end position="206"/>
    </location>
</feature>
<evidence type="ECO:0000256" key="3">
    <source>
        <dbReference type="ARBA" id="ARBA00022475"/>
    </source>
</evidence>
<dbReference type="InterPro" id="IPR024989">
    <property type="entry name" value="MFS_assoc_dom"/>
</dbReference>
<keyword evidence="3" id="KW-1003">Cell membrane</keyword>
<organism evidence="11 12">
    <name type="scientific">Muricoccus nepalensis</name>
    <dbReference type="NCBI Taxonomy" id="1854500"/>
    <lineage>
        <taxon>Bacteria</taxon>
        <taxon>Pseudomonadati</taxon>
        <taxon>Pseudomonadota</taxon>
        <taxon>Alphaproteobacteria</taxon>
        <taxon>Acetobacterales</taxon>
        <taxon>Roseomonadaceae</taxon>
        <taxon>Muricoccus</taxon>
    </lineage>
</organism>
<feature type="transmembrane region" description="Helical" evidence="9">
    <location>
        <begin position="35"/>
        <end position="57"/>
    </location>
</feature>
<protein>
    <submittedName>
        <fullName evidence="11">MFS transporter</fullName>
    </submittedName>
</protein>
<dbReference type="SUPFAM" id="SSF103473">
    <property type="entry name" value="MFS general substrate transporter"/>
    <property type="match status" value="1"/>
</dbReference>
<dbReference type="PIRSF" id="PIRSF004925">
    <property type="entry name" value="HcaT"/>
    <property type="match status" value="1"/>
</dbReference>
<feature type="transmembrane region" description="Helical" evidence="9">
    <location>
        <begin position="385"/>
        <end position="408"/>
    </location>
</feature>
<dbReference type="AlphaFoldDB" id="A0A502FGN0"/>
<proteinExistence type="predicted"/>
<keyword evidence="4" id="KW-0997">Cell inner membrane</keyword>
<feature type="compositionally biased region" description="Pro residues" evidence="8">
    <location>
        <begin position="1"/>
        <end position="13"/>
    </location>
</feature>
<feature type="transmembrane region" description="Helical" evidence="9">
    <location>
        <begin position="100"/>
        <end position="117"/>
    </location>
</feature>
<dbReference type="GO" id="GO:0030395">
    <property type="term" value="F:lactose binding"/>
    <property type="evidence" value="ECO:0007669"/>
    <property type="project" value="TreeGrafter"/>
</dbReference>
<evidence type="ECO:0000313" key="12">
    <source>
        <dbReference type="Proteomes" id="UP000317078"/>
    </source>
</evidence>
<keyword evidence="12" id="KW-1185">Reference proteome</keyword>
<keyword evidence="6 9" id="KW-1133">Transmembrane helix</keyword>
<evidence type="ECO:0000256" key="4">
    <source>
        <dbReference type="ARBA" id="ARBA00022519"/>
    </source>
</evidence>
<feature type="domain" description="Major facilitator superfamily associated" evidence="10">
    <location>
        <begin position="37"/>
        <end position="391"/>
    </location>
</feature>
<accession>A0A502FGN0</accession>
<evidence type="ECO:0000256" key="2">
    <source>
        <dbReference type="ARBA" id="ARBA00022448"/>
    </source>
</evidence>
<feature type="transmembrane region" description="Helical" evidence="9">
    <location>
        <begin position="238"/>
        <end position="258"/>
    </location>
</feature>
<comment type="subcellular location">
    <subcellularLocation>
        <location evidence="1">Cell inner membrane</location>
        <topology evidence="1">Multi-pass membrane protein</topology>
    </subcellularLocation>
</comment>
<evidence type="ECO:0000259" key="10">
    <source>
        <dbReference type="Pfam" id="PF12832"/>
    </source>
</evidence>
<dbReference type="PANTHER" id="PTHR23522">
    <property type="entry name" value="BLL5896 PROTEIN"/>
    <property type="match status" value="1"/>
</dbReference>
<dbReference type="Proteomes" id="UP000317078">
    <property type="component" value="Unassembled WGS sequence"/>
</dbReference>
<comment type="caution">
    <text evidence="11">The sequence shown here is derived from an EMBL/GenBank/DDBJ whole genome shotgun (WGS) entry which is preliminary data.</text>
</comment>
<dbReference type="GO" id="GO:0005886">
    <property type="term" value="C:plasma membrane"/>
    <property type="evidence" value="ECO:0007669"/>
    <property type="project" value="UniProtKB-SubCell"/>
</dbReference>
<evidence type="ECO:0000313" key="11">
    <source>
        <dbReference type="EMBL" id="TPG48383.1"/>
    </source>
</evidence>
<feature type="region of interest" description="Disordered" evidence="8">
    <location>
        <begin position="1"/>
        <end position="28"/>
    </location>
</feature>
<dbReference type="Gene3D" id="1.20.1250.20">
    <property type="entry name" value="MFS general substrate transporter like domains"/>
    <property type="match status" value="2"/>
</dbReference>
<feature type="transmembrane region" description="Helical" evidence="9">
    <location>
        <begin position="273"/>
        <end position="291"/>
    </location>
</feature>
<dbReference type="Pfam" id="PF12832">
    <property type="entry name" value="MFS_1_like"/>
    <property type="match status" value="1"/>
</dbReference>
<feature type="transmembrane region" description="Helical" evidence="9">
    <location>
        <begin position="161"/>
        <end position="181"/>
    </location>
</feature>
<dbReference type="EMBL" id="RCZP01000032">
    <property type="protein sequence ID" value="TPG48383.1"/>
    <property type="molecule type" value="Genomic_DNA"/>
</dbReference>
<keyword evidence="5 9" id="KW-0812">Transmembrane</keyword>
<dbReference type="InterPro" id="IPR036259">
    <property type="entry name" value="MFS_trans_sf"/>
</dbReference>
<dbReference type="InterPro" id="IPR026032">
    <property type="entry name" value="HcaT-like"/>
</dbReference>
<dbReference type="OrthoDB" id="9150135at2"/>
<evidence type="ECO:0000256" key="9">
    <source>
        <dbReference type="SAM" id="Phobius"/>
    </source>
</evidence>
<gene>
    <name evidence="11" type="ORF">EAH89_22605</name>
</gene>
<dbReference type="PANTHER" id="PTHR23522:SF10">
    <property type="entry name" value="3-PHENYLPROPIONIC ACID TRANSPORTER-RELATED"/>
    <property type="match status" value="1"/>
</dbReference>
<evidence type="ECO:0000256" key="7">
    <source>
        <dbReference type="ARBA" id="ARBA00023136"/>
    </source>
</evidence>
<dbReference type="GO" id="GO:0015528">
    <property type="term" value="F:lactose:proton symporter activity"/>
    <property type="evidence" value="ECO:0007669"/>
    <property type="project" value="TreeGrafter"/>
</dbReference>
<feature type="transmembrane region" description="Helical" evidence="9">
    <location>
        <begin position="69"/>
        <end position="88"/>
    </location>
</feature>
<evidence type="ECO:0000256" key="5">
    <source>
        <dbReference type="ARBA" id="ARBA00022692"/>
    </source>
</evidence>
<dbReference type="RefSeq" id="WP_140885994.1">
    <property type="nucleotide sequence ID" value="NZ_RCZP01000032.1"/>
</dbReference>
<keyword evidence="7 9" id="KW-0472">Membrane</keyword>
<name>A0A502FGN0_9PROT</name>
<evidence type="ECO:0000256" key="1">
    <source>
        <dbReference type="ARBA" id="ARBA00004429"/>
    </source>
</evidence>
<evidence type="ECO:0000256" key="6">
    <source>
        <dbReference type="ARBA" id="ARBA00022989"/>
    </source>
</evidence>
<sequence>MNAPPPVPVPPAPGAIAGPGPAPAARSAPRPGEPLLRLALLLAASFLGVGVTMPFLPPFLAGKGLGAEAVAGVLFAGSLVRFAVGPAFGRLADRLGDGRLMLVPCAAAAALAAPMFLPAGGFLAVLAVQVVFAAAMAPLGPVGEALTLAATRRAGADYGRVRSAGSVAFILGAVGAGWLASRIGYAAMPWLLGGCYAAAALAAWALPRAEAGAPRPAPTRGGGLRRVFPLHLLRRPGFGRLVAITGLVQGSHAAYYGFSSIHWARAGHSPEAIGFLWSEGVLAEVLLFFWARPLLGRLSPRTLMLLAAGAGVLRWCALAATTEFWLLVPLQALHAVTFGVQYMGAMRWLSANAPPGEALSAQSLHAALGNTGAQAMAMLAAGALYATYGAGAFLAMAALCAVALPVAWRWREG</sequence>
<reference evidence="11 12" key="1">
    <citation type="journal article" date="2019" name="Environ. Microbiol.">
        <title>Species interactions and distinct microbial communities in high Arctic permafrost affected cryosols are associated with the CH4 and CO2 gas fluxes.</title>
        <authorList>
            <person name="Altshuler I."/>
            <person name="Hamel J."/>
            <person name="Turney S."/>
            <person name="Magnuson E."/>
            <person name="Levesque R."/>
            <person name="Greer C."/>
            <person name="Whyte L.G."/>
        </authorList>
    </citation>
    <scope>NUCLEOTIDE SEQUENCE [LARGE SCALE GENOMIC DNA]</scope>
    <source>
        <strain evidence="11 12">S9.3B</strain>
    </source>
</reference>
<keyword evidence="2" id="KW-0813">Transport</keyword>
<dbReference type="NCBIfam" id="NF037955">
    <property type="entry name" value="mfs"/>
    <property type="match status" value="1"/>
</dbReference>
<feature type="compositionally biased region" description="Low complexity" evidence="8">
    <location>
        <begin position="14"/>
        <end position="28"/>
    </location>
</feature>